<dbReference type="STRING" id="1926881.BTJ39_11720"/>
<dbReference type="AlphaFoldDB" id="A0A1S8YKR0"/>
<dbReference type="RefSeq" id="WP_078002888.1">
    <property type="nucleotide sequence ID" value="NZ_MRUL01000007.1"/>
</dbReference>
<dbReference type="InterPro" id="IPR036730">
    <property type="entry name" value="P22_tailspike_N_sf"/>
</dbReference>
<dbReference type="InterPro" id="IPR009093">
    <property type="entry name" value="P22_tailspike_N"/>
</dbReference>
<dbReference type="Proteomes" id="UP000190667">
    <property type="component" value="Unassembled WGS sequence"/>
</dbReference>
<evidence type="ECO:0000259" key="2">
    <source>
        <dbReference type="Pfam" id="PF09008"/>
    </source>
</evidence>
<keyword evidence="4" id="KW-1185">Reference proteome</keyword>
<sequence length="739" mass="81043">MKRRELLQTALTSVIATLSVSSFASEAKGSTPSLSLKSVPAGGLPKDDVPILTPENLYTMPEQFWRHFEGKLYIGKAGADPTKQENWINVYLRTKSGQLSQIQQPITLNQNNFSQFINDDAALLAEAAHSMAVVDNQGQTLFNIADVTKPNASQFGARLAEPTGYQLIGEIPSIEALRHTRPLFEGAKIKLKGWHDGSEVGGGEFIGSLTAGKDDGGVIISSGGDFHWRRVVEDFNRLTLFDFGAIADGKTDAASAVKAMYAWSKSADEEICIQFPAGTFFLTGIDYSKESTRFFRVSGAMVNFGYFPATTIISDGSDDFIFNVNARWVEISNLQVNGQTDKKPNTQGFFNNKCPAGQFFRGACLRFINIGGTSLSLMDTLDCKIDQWYATHCTGDVIKSVWSDTKQGKWDHSTAIELSNFNAQYCTKGMVLNLQRCGQSIIHNGWIEHCDYPGDISNGQWIVDALSIETCKNPLIAHSSRLNMRQTNLQAGSWIDNSRDEKHQLLSPWEQGSTRVESYGIAVDGSVKYNFLTSRFRLVNNSNQASWYQLGNIWTPEVGDCWEIEILGQSGYSNGSDKNALQKVADKATTGGKAILSLQRKVHKFEGSWHVEGSSPIEDVVIVTPHDADCQVYIKLAGWVPAAGILITTNAKDRFVAGKCARFDNKMEKASPPSDGHQLARRFALHNGKAGIGANEDGDLLLASRALKVEQVDTSKPAGFISMVINGQTCAVPYFSIKS</sequence>
<feature type="domain" description="Bacteriophage P22 tailspike N-terminal" evidence="2">
    <location>
        <begin position="50"/>
        <end position="151"/>
    </location>
</feature>
<name>A0A1S8YKR0_9GAMM</name>
<dbReference type="Gene3D" id="2.160.20.10">
    <property type="entry name" value="Single-stranded right-handed beta-helix, Pectin lyase-like"/>
    <property type="match status" value="1"/>
</dbReference>
<organism evidence="3 4">
    <name type="scientific">Izhakiella australiensis</name>
    <dbReference type="NCBI Taxonomy" id="1926881"/>
    <lineage>
        <taxon>Bacteria</taxon>
        <taxon>Pseudomonadati</taxon>
        <taxon>Pseudomonadota</taxon>
        <taxon>Gammaproteobacteria</taxon>
        <taxon>Enterobacterales</taxon>
        <taxon>Erwiniaceae</taxon>
        <taxon>Izhakiella</taxon>
    </lineage>
</organism>
<dbReference type="SUPFAM" id="SSF51126">
    <property type="entry name" value="Pectin lyase-like"/>
    <property type="match status" value="1"/>
</dbReference>
<dbReference type="InterPro" id="IPR012334">
    <property type="entry name" value="Pectin_lyas_fold"/>
</dbReference>
<proteinExistence type="predicted"/>
<protein>
    <submittedName>
        <fullName evidence="3">Amylovoran biosynthesis protein AmsF</fullName>
    </submittedName>
</protein>
<comment type="caution">
    <text evidence="3">The sequence shown here is derived from an EMBL/GenBank/DDBJ whole genome shotgun (WGS) entry which is preliminary data.</text>
</comment>
<evidence type="ECO:0000256" key="1">
    <source>
        <dbReference type="SAM" id="SignalP"/>
    </source>
</evidence>
<dbReference type="Pfam" id="PF09008">
    <property type="entry name" value="Head_binding"/>
    <property type="match status" value="1"/>
</dbReference>
<dbReference type="SUPFAM" id="SSF51327">
    <property type="entry name" value="Head-binding domain of phage P22 tailspike protein"/>
    <property type="match status" value="1"/>
</dbReference>
<gene>
    <name evidence="3" type="ORF">BTJ39_11720</name>
</gene>
<accession>A0A1S8YKR0</accession>
<keyword evidence="1" id="KW-0732">Signal</keyword>
<evidence type="ECO:0000313" key="4">
    <source>
        <dbReference type="Proteomes" id="UP000190667"/>
    </source>
</evidence>
<dbReference type="EMBL" id="MRUL01000007">
    <property type="protein sequence ID" value="OON39701.1"/>
    <property type="molecule type" value="Genomic_DNA"/>
</dbReference>
<reference evidence="3 4" key="1">
    <citation type="submission" date="2016-12" db="EMBL/GenBank/DDBJ databases">
        <title>Izhakiella australiana sp. nov. of genus Izhakiella isolated from Australian desert.</title>
        <authorList>
            <person name="Ji M."/>
        </authorList>
    </citation>
    <scope>NUCLEOTIDE SEQUENCE [LARGE SCALE GENOMIC DNA]</scope>
    <source>
        <strain evidence="3 4">D4N98</strain>
    </source>
</reference>
<dbReference type="OrthoDB" id="6627388at2"/>
<dbReference type="InterPro" id="IPR011050">
    <property type="entry name" value="Pectin_lyase_fold/virulence"/>
</dbReference>
<dbReference type="Gene3D" id="2.170.14.10">
    <property type="entry name" value="Phage P22 tailspike-like, N-terminal domain"/>
    <property type="match status" value="1"/>
</dbReference>
<evidence type="ECO:0000313" key="3">
    <source>
        <dbReference type="EMBL" id="OON39701.1"/>
    </source>
</evidence>
<feature type="chain" id="PRO_5013318064" evidence="1">
    <location>
        <begin position="25"/>
        <end position="739"/>
    </location>
</feature>
<feature type="signal peptide" evidence="1">
    <location>
        <begin position="1"/>
        <end position="24"/>
    </location>
</feature>